<dbReference type="PANTHER" id="PTHR43808">
    <property type="entry name" value="ACETYLORNITHINE DEACETYLASE"/>
    <property type="match status" value="1"/>
</dbReference>
<dbReference type="InterPro" id="IPR002933">
    <property type="entry name" value="Peptidase_M20"/>
</dbReference>
<reference evidence="1 2" key="1">
    <citation type="submission" date="2024-03" db="EMBL/GenBank/DDBJ databases">
        <title>Human intestinal bacterial collection.</title>
        <authorList>
            <person name="Pauvert C."/>
            <person name="Hitch T.C.A."/>
            <person name="Clavel T."/>
        </authorList>
    </citation>
    <scope>NUCLEOTIDE SEQUENCE [LARGE SCALE GENOMIC DNA]</scope>
    <source>
        <strain evidence="1 2">CLA-SR-H021</strain>
    </source>
</reference>
<sequence>YPGASVVPSICRATFDRRTLVGEDEAFILGQVEEAIEEAKKKVPDLKARVYLAEGSEKCWTGETIEAKRYFPAWLIDEKDELVQKALAGLKEAGIDAPISHFSFCTNGSHFCGEAGIPCIGFGPSLESLAHVRDEYIEIDQLKKACKGFYGILSQLTK</sequence>
<name>A0ABV1D6E1_9FIRM</name>
<organism evidence="1 2">
    <name type="scientific">Enterocloster hominis</name>
    <name type="common">ex Hitch et al. 2024</name>
    <dbReference type="NCBI Taxonomy" id="1917870"/>
    <lineage>
        <taxon>Bacteria</taxon>
        <taxon>Bacillati</taxon>
        <taxon>Bacillota</taxon>
        <taxon>Clostridia</taxon>
        <taxon>Lachnospirales</taxon>
        <taxon>Lachnospiraceae</taxon>
        <taxon>Enterocloster</taxon>
    </lineage>
</organism>
<gene>
    <name evidence="1" type="ORF">WMQ36_13435</name>
</gene>
<evidence type="ECO:0000313" key="2">
    <source>
        <dbReference type="Proteomes" id="UP001454086"/>
    </source>
</evidence>
<dbReference type="EMBL" id="JBBMFM010000047">
    <property type="protein sequence ID" value="MEQ2425978.1"/>
    <property type="molecule type" value="Genomic_DNA"/>
</dbReference>
<dbReference type="Proteomes" id="UP001454086">
    <property type="component" value="Unassembled WGS sequence"/>
</dbReference>
<dbReference type="InterPro" id="IPR050072">
    <property type="entry name" value="Peptidase_M20A"/>
</dbReference>
<evidence type="ECO:0000313" key="1">
    <source>
        <dbReference type="EMBL" id="MEQ2425978.1"/>
    </source>
</evidence>
<proteinExistence type="predicted"/>
<dbReference type="Gene3D" id="3.30.70.360">
    <property type="match status" value="1"/>
</dbReference>
<dbReference type="SUPFAM" id="SSF53187">
    <property type="entry name" value="Zn-dependent exopeptidases"/>
    <property type="match status" value="1"/>
</dbReference>
<accession>A0ABV1D6E1</accession>
<dbReference type="RefSeq" id="WP_349118277.1">
    <property type="nucleotide sequence ID" value="NZ_JBBMFM010000047.1"/>
</dbReference>
<keyword evidence="2" id="KW-1185">Reference proteome</keyword>
<dbReference type="Pfam" id="PF01546">
    <property type="entry name" value="Peptidase_M20"/>
    <property type="match status" value="1"/>
</dbReference>
<feature type="non-terminal residue" evidence="1">
    <location>
        <position position="1"/>
    </location>
</feature>
<protein>
    <submittedName>
        <fullName evidence="1">M20/M25/M40 family metallo-hydrolase</fullName>
    </submittedName>
</protein>
<dbReference type="Gene3D" id="3.40.630.10">
    <property type="entry name" value="Zn peptidases"/>
    <property type="match status" value="1"/>
</dbReference>
<comment type="caution">
    <text evidence="1">The sequence shown here is derived from an EMBL/GenBank/DDBJ whole genome shotgun (WGS) entry which is preliminary data.</text>
</comment>